<evidence type="ECO:0000313" key="2">
    <source>
        <dbReference type="Proteomes" id="UP000290572"/>
    </source>
</evidence>
<accession>A0A498M8W1</accession>
<evidence type="ECO:0000313" key="1">
    <source>
        <dbReference type="EMBL" id="RXN17449.1"/>
    </source>
</evidence>
<organism evidence="1 2">
    <name type="scientific">Labeo rohita</name>
    <name type="common">Indian major carp</name>
    <name type="synonym">Cyprinus rohita</name>
    <dbReference type="NCBI Taxonomy" id="84645"/>
    <lineage>
        <taxon>Eukaryota</taxon>
        <taxon>Metazoa</taxon>
        <taxon>Chordata</taxon>
        <taxon>Craniata</taxon>
        <taxon>Vertebrata</taxon>
        <taxon>Euteleostomi</taxon>
        <taxon>Actinopterygii</taxon>
        <taxon>Neopterygii</taxon>
        <taxon>Teleostei</taxon>
        <taxon>Ostariophysi</taxon>
        <taxon>Cypriniformes</taxon>
        <taxon>Cyprinidae</taxon>
        <taxon>Labeoninae</taxon>
        <taxon>Labeonini</taxon>
        <taxon>Labeo</taxon>
    </lineage>
</organism>
<gene>
    <name evidence="1" type="ORF">ROHU_026897</name>
</gene>
<keyword evidence="2" id="KW-1185">Reference proteome</keyword>
<dbReference type="Proteomes" id="UP000290572">
    <property type="component" value="Unassembled WGS sequence"/>
</dbReference>
<comment type="caution">
    <text evidence="1">The sequence shown here is derived from an EMBL/GenBank/DDBJ whole genome shotgun (WGS) entry which is preliminary data.</text>
</comment>
<proteinExistence type="predicted"/>
<name>A0A498M8W1_LABRO</name>
<dbReference type="EMBL" id="QBIY01012746">
    <property type="protein sequence ID" value="RXN17449.1"/>
    <property type="molecule type" value="Genomic_DNA"/>
</dbReference>
<dbReference type="AlphaFoldDB" id="A0A498M8W1"/>
<protein>
    <submittedName>
        <fullName evidence="1">Uncharacterized protein</fullName>
    </submittedName>
</protein>
<sequence>MYDMLERYVKQQAAIFSAMMDTEDDCNAEELIMEDLETEHFSGNYELNKPKEKELSNFVVNQCSCCPNEQQC</sequence>
<reference evidence="1 2" key="1">
    <citation type="submission" date="2018-03" db="EMBL/GenBank/DDBJ databases">
        <title>Draft genome sequence of Rohu Carp (Labeo rohita).</title>
        <authorList>
            <person name="Das P."/>
            <person name="Kushwaha B."/>
            <person name="Joshi C.G."/>
            <person name="Kumar D."/>
            <person name="Nagpure N.S."/>
            <person name="Sahoo L."/>
            <person name="Das S.P."/>
            <person name="Bit A."/>
            <person name="Patnaik S."/>
            <person name="Meher P.K."/>
            <person name="Jayasankar P."/>
            <person name="Koringa P.G."/>
            <person name="Patel N.V."/>
            <person name="Hinsu A.T."/>
            <person name="Kumar R."/>
            <person name="Pandey M."/>
            <person name="Agarwal S."/>
            <person name="Srivastava S."/>
            <person name="Singh M."/>
            <person name="Iquebal M.A."/>
            <person name="Jaiswal S."/>
            <person name="Angadi U.B."/>
            <person name="Kumar N."/>
            <person name="Raza M."/>
            <person name="Shah T.M."/>
            <person name="Rai A."/>
            <person name="Jena J.K."/>
        </authorList>
    </citation>
    <scope>NUCLEOTIDE SEQUENCE [LARGE SCALE GENOMIC DNA]</scope>
    <source>
        <strain evidence="1">DASCIFA01</strain>
        <tissue evidence="1">Testis</tissue>
    </source>
</reference>